<sequence length="89" mass="9074">MSQSWRVVSLGSSVAVALPLLLLLSASSGNANPIFGLLDALNPTDAFNGTSLLGALALAHIEHSVDKLNAFAQLVELFANASETAILGG</sequence>
<feature type="signal peptide" evidence="1">
    <location>
        <begin position="1"/>
        <end position="31"/>
    </location>
</feature>
<protein>
    <submittedName>
        <fullName evidence="2">Uncharacterized protein</fullName>
    </submittedName>
</protein>
<evidence type="ECO:0000313" key="3">
    <source>
        <dbReference type="Proteomes" id="UP001314205"/>
    </source>
</evidence>
<dbReference type="Proteomes" id="UP001314205">
    <property type="component" value="Unassembled WGS sequence"/>
</dbReference>
<organism evidence="2 3">
    <name type="scientific">Parnassius mnemosyne</name>
    <name type="common">clouded apollo</name>
    <dbReference type="NCBI Taxonomy" id="213953"/>
    <lineage>
        <taxon>Eukaryota</taxon>
        <taxon>Metazoa</taxon>
        <taxon>Ecdysozoa</taxon>
        <taxon>Arthropoda</taxon>
        <taxon>Hexapoda</taxon>
        <taxon>Insecta</taxon>
        <taxon>Pterygota</taxon>
        <taxon>Neoptera</taxon>
        <taxon>Endopterygota</taxon>
        <taxon>Lepidoptera</taxon>
        <taxon>Glossata</taxon>
        <taxon>Ditrysia</taxon>
        <taxon>Papilionoidea</taxon>
        <taxon>Papilionidae</taxon>
        <taxon>Parnassiinae</taxon>
        <taxon>Parnassini</taxon>
        <taxon>Parnassius</taxon>
        <taxon>Driopa</taxon>
    </lineage>
</organism>
<keyword evidence="1" id="KW-0732">Signal</keyword>
<proteinExistence type="predicted"/>
<evidence type="ECO:0000256" key="1">
    <source>
        <dbReference type="SAM" id="SignalP"/>
    </source>
</evidence>
<comment type="caution">
    <text evidence="2">The sequence shown here is derived from an EMBL/GenBank/DDBJ whole genome shotgun (WGS) entry which is preliminary data.</text>
</comment>
<keyword evidence="3" id="KW-1185">Reference proteome</keyword>
<accession>A0AAV1LH55</accession>
<dbReference type="EMBL" id="CAVLGL010000091">
    <property type="protein sequence ID" value="CAK1594800.1"/>
    <property type="molecule type" value="Genomic_DNA"/>
</dbReference>
<reference evidence="2 3" key="1">
    <citation type="submission" date="2023-11" db="EMBL/GenBank/DDBJ databases">
        <authorList>
            <person name="Hedman E."/>
            <person name="Englund M."/>
            <person name="Stromberg M."/>
            <person name="Nyberg Akerstrom W."/>
            <person name="Nylinder S."/>
            <person name="Jareborg N."/>
            <person name="Kallberg Y."/>
            <person name="Kronander E."/>
        </authorList>
    </citation>
    <scope>NUCLEOTIDE SEQUENCE [LARGE SCALE GENOMIC DNA]</scope>
</reference>
<feature type="chain" id="PRO_5043863996" evidence="1">
    <location>
        <begin position="32"/>
        <end position="89"/>
    </location>
</feature>
<evidence type="ECO:0000313" key="2">
    <source>
        <dbReference type="EMBL" id="CAK1594800.1"/>
    </source>
</evidence>
<name>A0AAV1LH55_9NEOP</name>
<dbReference type="AlphaFoldDB" id="A0AAV1LH55"/>
<gene>
    <name evidence="2" type="ORF">PARMNEM_LOCUS14377</name>
</gene>